<evidence type="ECO:0000313" key="3">
    <source>
        <dbReference type="Proteomes" id="UP000321274"/>
    </source>
</evidence>
<dbReference type="Pfam" id="PF13401">
    <property type="entry name" value="AAA_22"/>
    <property type="match status" value="1"/>
</dbReference>
<gene>
    <name evidence="2" type="ORF">AJO04nite_12160</name>
</gene>
<feature type="domain" description="ORC1/DEAH AAA+ ATPase" evidence="1">
    <location>
        <begin position="35"/>
        <end position="146"/>
    </location>
</feature>
<dbReference type="Gene3D" id="3.40.50.300">
    <property type="entry name" value="P-loop containing nucleotide triphosphate hydrolases"/>
    <property type="match status" value="1"/>
</dbReference>
<protein>
    <recommendedName>
        <fullName evidence="1">ORC1/DEAH AAA+ ATPase domain-containing protein</fullName>
    </recommendedName>
</protein>
<comment type="caution">
    <text evidence="2">The sequence shown here is derived from an EMBL/GenBank/DDBJ whole genome shotgun (WGS) entry which is preliminary data.</text>
</comment>
<sequence>MQVLKTKLSRPSMQNGRAMQRPQLLSQIVDYCQSSLVFIHAAAGYGKTTLMHQLSESLLAKGKKVCWLTLDDDENDPIRLYQYLRLALLDLEPPHSISYGQIHKQHIIELTQKVAEEDADTVLFIDEFEALTNPECLNIFWWLYQSLPENCHLVIASRVKPNWSFAKEYLLGRLKWVTESQLSIKQQESSALIQFLQQQNFDQLALSTELAEQLIDKTEGWFTGIQFTNLYLKEHKDIHGFIQNLSGAHHQIVNYLSEQVFYNKTLKFSNSYCKLVY</sequence>
<dbReference type="AlphaFoldDB" id="A0AAV3WBT8"/>
<evidence type="ECO:0000259" key="1">
    <source>
        <dbReference type="Pfam" id="PF13401"/>
    </source>
</evidence>
<accession>A0AAV3WBT8</accession>
<dbReference type="RefSeq" id="WP_228254593.1">
    <property type="nucleotide sequence ID" value="NZ_BJUJ01000024.1"/>
</dbReference>
<dbReference type="SUPFAM" id="SSF52540">
    <property type="entry name" value="P-loop containing nucleoside triphosphate hydrolases"/>
    <property type="match status" value="1"/>
</dbReference>
<dbReference type="InterPro" id="IPR049945">
    <property type="entry name" value="AAA_22"/>
</dbReference>
<dbReference type="EMBL" id="BJUJ01000024">
    <property type="protein sequence ID" value="GEK43958.1"/>
    <property type="molecule type" value="Genomic_DNA"/>
</dbReference>
<dbReference type="InterPro" id="IPR027417">
    <property type="entry name" value="P-loop_NTPase"/>
</dbReference>
<dbReference type="GO" id="GO:0016887">
    <property type="term" value="F:ATP hydrolysis activity"/>
    <property type="evidence" value="ECO:0007669"/>
    <property type="project" value="InterPro"/>
</dbReference>
<organism evidence="2 3">
    <name type="scientific">Acinetobacter johnsonii</name>
    <dbReference type="NCBI Taxonomy" id="40214"/>
    <lineage>
        <taxon>Bacteria</taxon>
        <taxon>Pseudomonadati</taxon>
        <taxon>Pseudomonadota</taxon>
        <taxon>Gammaproteobacteria</taxon>
        <taxon>Moraxellales</taxon>
        <taxon>Moraxellaceae</taxon>
        <taxon>Acinetobacter</taxon>
    </lineage>
</organism>
<proteinExistence type="predicted"/>
<reference evidence="2 3" key="1">
    <citation type="submission" date="2019-07" db="EMBL/GenBank/DDBJ databases">
        <title>Whole genome shotgun sequence of Acinetobacter johnsonii NBRC 102197.</title>
        <authorList>
            <person name="Hosoyama A."/>
            <person name="Uohara A."/>
            <person name="Ohji S."/>
            <person name="Ichikawa N."/>
        </authorList>
    </citation>
    <scope>NUCLEOTIDE SEQUENCE [LARGE SCALE GENOMIC DNA]</scope>
    <source>
        <strain evidence="2 3">NBRC 102197</strain>
    </source>
</reference>
<name>A0AAV3WBT8_ACIJO</name>
<evidence type="ECO:0000313" key="2">
    <source>
        <dbReference type="EMBL" id="GEK43958.1"/>
    </source>
</evidence>
<dbReference type="Proteomes" id="UP000321274">
    <property type="component" value="Unassembled WGS sequence"/>
</dbReference>